<dbReference type="EMBL" id="CVMT01000010">
    <property type="protein sequence ID" value="CRG91713.1"/>
    <property type="molecule type" value="Genomic_DNA"/>
</dbReference>
<keyword evidence="8 14" id="KW-1133">Transmembrane helix</keyword>
<dbReference type="InterPro" id="IPR014851">
    <property type="entry name" value="BCS1_N"/>
</dbReference>
<keyword evidence="4 12" id="KW-0547">Nucleotide-binding</keyword>
<sequence>MSCAMPGAQNASVETLGQLTGIPMVDSYLSGFSFISMIFSQYLHMDISAYISLIFVLATVVATIRLRVETVIEKFRSYFTSTIEVRMDDEVFSYLMFWVSRQRFSQKSTRVVASTKTNAGYYYYSDDEEESNDDDDDDEGELLDEEMDFDSYWEKRVGKDKLKPLRITPAAGSHEFRFRNYKITFKRELDEKRLSWGMARETLYISCFGRNPNILKDLLLEAQKMYVDRDGDRTIIYRGNRNTDACFDWTRCMARPPRPLSTVVLDEAQKKAFIADIKEYLHPYTRRWYSNRGIPYRRGYMLHGPPGTGKSSLCFAAAGAMHLKIYLVSLNSKTLTEDALASLFQSLPRRCIVLLEDVDAAGVANKRDSTTTTSTTDTSDTTASNEPKGSSGNKSQVLDEEKSPDDTNSETPAHQGISLSALLNIIDGVASSEGRILVMTTNHIEKLDSALLRPGRVDMTIAFGYSDRETIRNLFLAIYAPLECEVMPSSRKTKTNDNKNLPKEKGHTSKSSSKSSSISSNLSEAFSVTGPSEDEIYDMAEEFANRVPSGEFTPAEIQGFLLLHKKNPQHAIDEAEMWVSHIREKKKNALSSTGV</sequence>
<evidence type="ECO:0000256" key="8">
    <source>
        <dbReference type="ARBA" id="ARBA00022989"/>
    </source>
</evidence>
<dbReference type="Pfam" id="PF08740">
    <property type="entry name" value="BCS1_N"/>
    <property type="match status" value="1"/>
</dbReference>
<keyword evidence="3 14" id="KW-0812">Transmembrane</keyword>
<evidence type="ECO:0000256" key="3">
    <source>
        <dbReference type="ARBA" id="ARBA00022692"/>
    </source>
</evidence>
<evidence type="ECO:0000256" key="13">
    <source>
        <dbReference type="SAM" id="MobiDB-lite"/>
    </source>
</evidence>
<evidence type="ECO:0000256" key="9">
    <source>
        <dbReference type="ARBA" id="ARBA00023128"/>
    </source>
</evidence>
<name>A0A0U1M7X3_TALIS</name>
<feature type="compositionally biased region" description="Low complexity" evidence="13">
    <location>
        <begin position="509"/>
        <end position="520"/>
    </location>
</feature>
<comment type="subcellular location">
    <subcellularLocation>
        <location evidence="1">Mitochondrion inner membrane</location>
        <topology evidence="1">Single-pass membrane protein</topology>
    </subcellularLocation>
</comment>
<dbReference type="InterPro" id="IPR050747">
    <property type="entry name" value="Mitochondrial_chaperone_BCS1"/>
</dbReference>
<keyword evidence="10 14" id="KW-0472">Membrane</keyword>
<feature type="compositionally biased region" description="Low complexity" evidence="13">
    <location>
        <begin position="370"/>
        <end position="382"/>
    </location>
</feature>
<keyword evidence="5" id="KW-0999">Mitochondrion inner membrane</keyword>
<dbReference type="Pfam" id="PF00004">
    <property type="entry name" value="AAA"/>
    <property type="match status" value="2"/>
</dbReference>
<evidence type="ECO:0000256" key="2">
    <source>
        <dbReference type="ARBA" id="ARBA00007448"/>
    </source>
</evidence>
<evidence type="ECO:0000256" key="1">
    <source>
        <dbReference type="ARBA" id="ARBA00004434"/>
    </source>
</evidence>
<keyword evidence="9" id="KW-0496">Mitochondrion</keyword>
<dbReference type="OrthoDB" id="10251412at2759"/>
<dbReference type="InterPro" id="IPR003593">
    <property type="entry name" value="AAA+_ATPase"/>
</dbReference>
<evidence type="ECO:0000256" key="10">
    <source>
        <dbReference type="ARBA" id="ARBA00023136"/>
    </source>
</evidence>
<evidence type="ECO:0000256" key="14">
    <source>
        <dbReference type="SAM" id="Phobius"/>
    </source>
</evidence>
<gene>
    <name evidence="17" type="ORF">PISL3812_08764</name>
</gene>
<dbReference type="InterPro" id="IPR003960">
    <property type="entry name" value="ATPase_AAA_CS"/>
</dbReference>
<comment type="similarity">
    <text evidence="2">Belongs to the AAA ATPase family. BCS1 subfamily.</text>
</comment>
<evidence type="ECO:0000259" key="15">
    <source>
        <dbReference type="SMART" id="SM00382"/>
    </source>
</evidence>
<feature type="region of interest" description="Disordered" evidence="13">
    <location>
        <begin position="489"/>
        <end position="526"/>
    </location>
</feature>
<feature type="domain" description="AAA+ ATPase" evidence="15">
    <location>
        <begin position="296"/>
        <end position="467"/>
    </location>
</feature>
<reference evidence="17 18" key="1">
    <citation type="submission" date="2015-04" db="EMBL/GenBank/DDBJ databases">
        <authorList>
            <person name="Syromyatnikov M.Y."/>
            <person name="Popov V.N."/>
        </authorList>
    </citation>
    <scope>NUCLEOTIDE SEQUENCE [LARGE SCALE GENOMIC DNA]</scope>
    <source>
        <strain evidence="17">WF-38-12</strain>
    </source>
</reference>
<evidence type="ECO:0000259" key="16">
    <source>
        <dbReference type="SMART" id="SM01024"/>
    </source>
</evidence>
<dbReference type="Pfam" id="PF25426">
    <property type="entry name" value="AAA_lid_BCS1"/>
    <property type="match status" value="1"/>
</dbReference>
<proteinExistence type="inferred from homology"/>
<comment type="catalytic activity">
    <reaction evidence="11">
        <text>ATP + H2O = ADP + phosphate + H(+)</text>
        <dbReference type="Rhea" id="RHEA:13065"/>
        <dbReference type="ChEBI" id="CHEBI:15377"/>
        <dbReference type="ChEBI" id="CHEBI:15378"/>
        <dbReference type="ChEBI" id="CHEBI:30616"/>
        <dbReference type="ChEBI" id="CHEBI:43474"/>
        <dbReference type="ChEBI" id="CHEBI:456216"/>
    </reaction>
    <physiologicalReaction direction="left-to-right" evidence="11">
        <dbReference type="Rhea" id="RHEA:13066"/>
    </physiologicalReaction>
</comment>
<protein>
    <recommendedName>
        <fullName evidence="19">Mitochondrial chaperone BCS1-B</fullName>
    </recommendedName>
</protein>
<dbReference type="Proteomes" id="UP000054383">
    <property type="component" value="Unassembled WGS sequence"/>
</dbReference>
<keyword evidence="18" id="KW-1185">Reference proteome</keyword>
<dbReference type="SUPFAM" id="SSF52540">
    <property type="entry name" value="P-loop containing nucleoside triphosphate hydrolases"/>
    <property type="match status" value="1"/>
</dbReference>
<dbReference type="OMA" id="EDSPYEW"/>
<accession>A0A0U1M7X3</accession>
<evidence type="ECO:0000256" key="5">
    <source>
        <dbReference type="ARBA" id="ARBA00022792"/>
    </source>
</evidence>
<dbReference type="GO" id="GO:0005524">
    <property type="term" value="F:ATP binding"/>
    <property type="evidence" value="ECO:0007669"/>
    <property type="project" value="UniProtKB-KW"/>
</dbReference>
<evidence type="ECO:0000313" key="17">
    <source>
        <dbReference type="EMBL" id="CRG91713.1"/>
    </source>
</evidence>
<feature type="domain" description="BCS1 N-terminal" evidence="16">
    <location>
        <begin position="55"/>
        <end position="263"/>
    </location>
</feature>
<dbReference type="InterPro" id="IPR057495">
    <property type="entry name" value="AAA_lid_BCS1"/>
</dbReference>
<evidence type="ECO:0000256" key="7">
    <source>
        <dbReference type="ARBA" id="ARBA00022840"/>
    </source>
</evidence>
<evidence type="ECO:0008006" key="19">
    <source>
        <dbReference type="Google" id="ProtNLM"/>
    </source>
</evidence>
<dbReference type="PROSITE" id="PS00674">
    <property type="entry name" value="AAA"/>
    <property type="match status" value="1"/>
</dbReference>
<dbReference type="SMART" id="SM01024">
    <property type="entry name" value="BCS1_N"/>
    <property type="match status" value="1"/>
</dbReference>
<dbReference type="InterPro" id="IPR003959">
    <property type="entry name" value="ATPase_AAA_core"/>
</dbReference>
<dbReference type="GO" id="GO:0016887">
    <property type="term" value="F:ATP hydrolysis activity"/>
    <property type="evidence" value="ECO:0007669"/>
    <property type="project" value="InterPro"/>
</dbReference>
<feature type="compositionally biased region" description="Basic and acidic residues" evidence="13">
    <location>
        <begin position="494"/>
        <end position="507"/>
    </location>
</feature>
<evidence type="ECO:0000313" key="18">
    <source>
        <dbReference type="Proteomes" id="UP000054383"/>
    </source>
</evidence>
<organism evidence="17 18">
    <name type="scientific">Talaromyces islandicus</name>
    <name type="common">Penicillium islandicum</name>
    <dbReference type="NCBI Taxonomy" id="28573"/>
    <lineage>
        <taxon>Eukaryota</taxon>
        <taxon>Fungi</taxon>
        <taxon>Dikarya</taxon>
        <taxon>Ascomycota</taxon>
        <taxon>Pezizomycotina</taxon>
        <taxon>Eurotiomycetes</taxon>
        <taxon>Eurotiomycetidae</taxon>
        <taxon>Eurotiales</taxon>
        <taxon>Trichocomaceae</taxon>
        <taxon>Talaromyces</taxon>
        <taxon>Talaromyces sect. Islandici</taxon>
    </lineage>
</organism>
<dbReference type="InterPro" id="IPR027417">
    <property type="entry name" value="P-loop_NTPase"/>
</dbReference>
<dbReference type="PANTHER" id="PTHR23070">
    <property type="entry name" value="BCS1 AAA-TYPE ATPASE"/>
    <property type="match status" value="1"/>
</dbReference>
<evidence type="ECO:0000256" key="4">
    <source>
        <dbReference type="ARBA" id="ARBA00022741"/>
    </source>
</evidence>
<evidence type="ECO:0000256" key="6">
    <source>
        <dbReference type="ARBA" id="ARBA00022801"/>
    </source>
</evidence>
<evidence type="ECO:0000256" key="12">
    <source>
        <dbReference type="RuleBase" id="RU003651"/>
    </source>
</evidence>
<keyword evidence="7 12" id="KW-0067">ATP-binding</keyword>
<dbReference type="SMART" id="SM00382">
    <property type="entry name" value="AAA"/>
    <property type="match status" value="1"/>
</dbReference>
<evidence type="ECO:0000256" key="11">
    <source>
        <dbReference type="ARBA" id="ARBA00048778"/>
    </source>
</evidence>
<keyword evidence="6" id="KW-0378">Hydrolase</keyword>
<feature type="compositionally biased region" description="Polar residues" evidence="13">
    <location>
        <begin position="383"/>
        <end position="396"/>
    </location>
</feature>
<feature type="transmembrane region" description="Helical" evidence="14">
    <location>
        <begin position="47"/>
        <end position="66"/>
    </location>
</feature>
<dbReference type="AlphaFoldDB" id="A0A0U1M7X3"/>
<feature type="region of interest" description="Disordered" evidence="13">
    <location>
        <begin position="366"/>
        <end position="413"/>
    </location>
</feature>
<dbReference type="STRING" id="28573.A0A0U1M7X3"/>
<dbReference type="Gene3D" id="3.40.50.300">
    <property type="entry name" value="P-loop containing nucleotide triphosphate hydrolases"/>
    <property type="match status" value="1"/>
</dbReference>
<dbReference type="GO" id="GO:0005743">
    <property type="term" value="C:mitochondrial inner membrane"/>
    <property type="evidence" value="ECO:0007669"/>
    <property type="project" value="UniProtKB-SubCell"/>
</dbReference>